<dbReference type="RefSeq" id="XP_009045898.1">
    <property type="nucleotide sequence ID" value="XM_009047650.1"/>
</dbReference>
<keyword evidence="3" id="KW-1185">Reference proteome</keyword>
<dbReference type="CTD" id="20241792"/>
<evidence type="ECO:0000256" key="1">
    <source>
        <dbReference type="SAM" id="SignalP"/>
    </source>
</evidence>
<dbReference type="GeneID" id="20241792"/>
<accession>V4CM46</accession>
<dbReference type="HOGENOM" id="CLU_2309159_0_0_1"/>
<protein>
    <recommendedName>
        <fullName evidence="4">WAP domain-containing protein</fullName>
    </recommendedName>
</protein>
<feature type="signal peptide" evidence="1">
    <location>
        <begin position="1"/>
        <end position="20"/>
    </location>
</feature>
<feature type="chain" id="PRO_5004717425" description="WAP domain-containing protein" evidence="1">
    <location>
        <begin position="21"/>
        <end position="100"/>
    </location>
</feature>
<reference evidence="2 3" key="1">
    <citation type="journal article" date="2013" name="Nature">
        <title>Insights into bilaterian evolution from three spiralian genomes.</title>
        <authorList>
            <person name="Simakov O."/>
            <person name="Marletaz F."/>
            <person name="Cho S.J."/>
            <person name="Edsinger-Gonzales E."/>
            <person name="Havlak P."/>
            <person name="Hellsten U."/>
            <person name="Kuo D.H."/>
            <person name="Larsson T."/>
            <person name="Lv J."/>
            <person name="Arendt D."/>
            <person name="Savage R."/>
            <person name="Osoegawa K."/>
            <person name="de Jong P."/>
            <person name="Grimwood J."/>
            <person name="Chapman J.A."/>
            <person name="Shapiro H."/>
            <person name="Aerts A."/>
            <person name="Otillar R.P."/>
            <person name="Terry A.Y."/>
            <person name="Boore J.L."/>
            <person name="Grigoriev I.V."/>
            <person name="Lindberg D.R."/>
            <person name="Seaver E.C."/>
            <person name="Weisblat D.A."/>
            <person name="Putnam N.H."/>
            <person name="Rokhsar D.S."/>
        </authorList>
    </citation>
    <scope>NUCLEOTIDE SEQUENCE [LARGE SCALE GENOMIC DNA]</scope>
</reference>
<dbReference type="Proteomes" id="UP000030746">
    <property type="component" value="Unassembled WGS sequence"/>
</dbReference>
<dbReference type="AlphaFoldDB" id="V4CM46"/>
<dbReference type="EMBL" id="KB200027">
    <property type="protein sequence ID" value="ESP03365.1"/>
    <property type="molecule type" value="Genomic_DNA"/>
</dbReference>
<organism evidence="2 3">
    <name type="scientific">Lottia gigantea</name>
    <name type="common">Giant owl limpet</name>
    <dbReference type="NCBI Taxonomy" id="225164"/>
    <lineage>
        <taxon>Eukaryota</taxon>
        <taxon>Metazoa</taxon>
        <taxon>Spiralia</taxon>
        <taxon>Lophotrochozoa</taxon>
        <taxon>Mollusca</taxon>
        <taxon>Gastropoda</taxon>
        <taxon>Patellogastropoda</taxon>
        <taxon>Lottioidea</taxon>
        <taxon>Lottiidae</taxon>
        <taxon>Lottia</taxon>
    </lineage>
</organism>
<gene>
    <name evidence="2" type="ORF">LOTGIDRAFT_171450</name>
</gene>
<evidence type="ECO:0008006" key="4">
    <source>
        <dbReference type="Google" id="ProtNLM"/>
    </source>
</evidence>
<evidence type="ECO:0000313" key="2">
    <source>
        <dbReference type="EMBL" id="ESP03365.1"/>
    </source>
</evidence>
<dbReference type="OrthoDB" id="6040494at2759"/>
<proteinExistence type="predicted"/>
<keyword evidence="1" id="KW-0732">Signal</keyword>
<sequence length="100" mass="11245">MKRFTLLALLLVAILYISQSESKCQGVTKCMVNLFTCKREQISVNIAADCCKEYFECFNECKPGSRPPCKNTAPGKRGSWNKRYSSRYGSDILGDIISGY</sequence>
<dbReference type="KEGG" id="lgi:LOTGIDRAFT_171450"/>
<evidence type="ECO:0000313" key="3">
    <source>
        <dbReference type="Proteomes" id="UP000030746"/>
    </source>
</evidence>
<name>V4CM46_LOTGI</name>